<dbReference type="PANTHER" id="PTHR33877:SF2">
    <property type="entry name" value="OS07G0170200 PROTEIN"/>
    <property type="match status" value="1"/>
</dbReference>
<accession>A0A853A177</accession>
<feature type="domain" description="HNH nuclease" evidence="1">
    <location>
        <begin position="70"/>
        <end position="119"/>
    </location>
</feature>
<dbReference type="FunFam" id="1.10.30.50:FF:000001">
    <property type="entry name" value="HNH endonuclease"/>
    <property type="match status" value="1"/>
</dbReference>
<comment type="caution">
    <text evidence="2">The sequence shown here is derived from an EMBL/GenBank/DDBJ whole genome shotgun (WGS) entry which is preliminary data.</text>
</comment>
<dbReference type="GO" id="GO:0003676">
    <property type="term" value="F:nucleic acid binding"/>
    <property type="evidence" value="ECO:0007669"/>
    <property type="project" value="InterPro"/>
</dbReference>
<dbReference type="EMBL" id="JACBZD010000002">
    <property type="protein sequence ID" value="NYI08373.1"/>
    <property type="molecule type" value="Genomic_DNA"/>
</dbReference>
<dbReference type="GO" id="GO:0004519">
    <property type="term" value="F:endonuclease activity"/>
    <property type="evidence" value="ECO:0007669"/>
    <property type="project" value="UniProtKB-KW"/>
</dbReference>
<dbReference type="InterPro" id="IPR003615">
    <property type="entry name" value="HNH_nuc"/>
</dbReference>
<dbReference type="CDD" id="cd00085">
    <property type="entry name" value="HNHc"/>
    <property type="match status" value="1"/>
</dbReference>
<dbReference type="InterPro" id="IPR002711">
    <property type="entry name" value="HNH"/>
</dbReference>
<dbReference type="SMART" id="SM00507">
    <property type="entry name" value="HNHc"/>
    <property type="match status" value="1"/>
</dbReference>
<protein>
    <submittedName>
        <fullName evidence="2">5-methylcytosine-specific restriction endonuclease McrA</fullName>
    </submittedName>
</protein>
<name>A0A853A177_9ACTN</name>
<reference evidence="2 3" key="1">
    <citation type="submission" date="2020-07" db="EMBL/GenBank/DDBJ databases">
        <title>Sequencing the genomes of 1000 actinobacteria strains.</title>
        <authorList>
            <person name="Klenk H.-P."/>
        </authorList>
    </citation>
    <scope>NUCLEOTIDE SEQUENCE [LARGE SCALE GENOMIC DNA]</scope>
    <source>
        <strain evidence="2 3">DSM 42178</strain>
    </source>
</reference>
<organism evidence="2 3">
    <name type="scientific">Allostreptomyces psammosilenae</name>
    <dbReference type="NCBI Taxonomy" id="1892865"/>
    <lineage>
        <taxon>Bacteria</taxon>
        <taxon>Bacillati</taxon>
        <taxon>Actinomycetota</taxon>
        <taxon>Actinomycetes</taxon>
        <taxon>Kitasatosporales</taxon>
        <taxon>Streptomycetaceae</taxon>
        <taxon>Allostreptomyces</taxon>
    </lineage>
</organism>
<dbReference type="Pfam" id="PF01844">
    <property type="entry name" value="HNH"/>
    <property type="match status" value="1"/>
</dbReference>
<dbReference type="InterPro" id="IPR052892">
    <property type="entry name" value="NA-targeting_endonuclease"/>
</dbReference>
<gene>
    <name evidence="2" type="ORF">FHU37_005402</name>
</gene>
<evidence type="ECO:0000313" key="3">
    <source>
        <dbReference type="Proteomes" id="UP000567795"/>
    </source>
</evidence>
<keyword evidence="2" id="KW-0255">Endonuclease</keyword>
<dbReference type="AlphaFoldDB" id="A0A853A177"/>
<dbReference type="GO" id="GO:0008270">
    <property type="term" value="F:zinc ion binding"/>
    <property type="evidence" value="ECO:0007669"/>
    <property type="project" value="InterPro"/>
</dbReference>
<dbReference type="RefSeq" id="WP_179817196.1">
    <property type="nucleotide sequence ID" value="NZ_JACBZD010000002.1"/>
</dbReference>
<dbReference type="PANTHER" id="PTHR33877">
    <property type="entry name" value="SLL1193 PROTEIN"/>
    <property type="match status" value="1"/>
</dbReference>
<keyword evidence="2" id="KW-0378">Hydrolase</keyword>
<evidence type="ECO:0000313" key="2">
    <source>
        <dbReference type="EMBL" id="NYI08373.1"/>
    </source>
</evidence>
<keyword evidence="3" id="KW-1185">Reference proteome</keyword>
<evidence type="ECO:0000259" key="1">
    <source>
        <dbReference type="SMART" id="SM00507"/>
    </source>
</evidence>
<keyword evidence="2" id="KW-0540">Nuclease</keyword>
<sequence>MPHVLVLNASHEPLGVVSMRRALVLVLTQKAVCLEESGAVVRGATHTLPVPSVVRLTRFVRIPYRGPVPLTRRALFARDHGRCVYCGAVATSVDHVVPRSRGGTHTWDNVVAACRSCNHLKADRPITELGWRIRPAPAPPHGLAWRIIGTGHRDPRWLPYLRPYGGDQYVASRRAATAALREGAELDGIGA</sequence>
<dbReference type="Gene3D" id="1.10.30.50">
    <property type="match status" value="1"/>
</dbReference>
<proteinExistence type="predicted"/>
<dbReference type="Proteomes" id="UP000567795">
    <property type="component" value="Unassembled WGS sequence"/>
</dbReference>